<proteinExistence type="predicted"/>
<organism evidence="2 3">
    <name type="scientific">Theobroma cacao</name>
    <name type="common">Cacao</name>
    <name type="synonym">Cocoa</name>
    <dbReference type="NCBI Taxonomy" id="3641"/>
    <lineage>
        <taxon>Eukaryota</taxon>
        <taxon>Viridiplantae</taxon>
        <taxon>Streptophyta</taxon>
        <taxon>Embryophyta</taxon>
        <taxon>Tracheophyta</taxon>
        <taxon>Spermatophyta</taxon>
        <taxon>Magnoliopsida</taxon>
        <taxon>eudicotyledons</taxon>
        <taxon>Gunneridae</taxon>
        <taxon>Pentapetalae</taxon>
        <taxon>rosids</taxon>
        <taxon>malvids</taxon>
        <taxon>Malvales</taxon>
        <taxon>Malvaceae</taxon>
        <taxon>Byttnerioideae</taxon>
        <taxon>Theobroma</taxon>
    </lineage>
</organism>
<name>A0A061GY36_THECC</name>
<dbReference type="InParanoid" id="A0A061GY36"/>
<dbReference type="Proteomes" id="UP000026915">
    <property type="component" value="Chromosome 9"/>
</dbReference>
<reference evidence="2 3" key="1">
    <citation type="journal article" date="2013" name="Genome Biol.">
        <title>The genome sequence of the most widely cultivated cacao type and its use to identify candidate genes regulating pod color.</title>
        <authorList>
            <person name="Motamayor J.C."/>
            <person name="Mockaitis K."/>
            <person name="Schmutz J."/>
            <person name="Haiminen N."/>
            <person name="Iii D.L."/>
            <person name="Cornejo O."/>
            <person name="Findley S.D."/>
            <person name="Zheng P."/>
            <person name="Utro F."/>
            <person name="Royaert S."/>
            <person name="Saski C."/>
            <person name="Jenkins J."/>
            <person name="Podicheti R."/>
            <person name="Zhao M."/>
            <person name="Scheffler B.E."/>
            <person name="Stack J.C."/>
            <person name="Feltus F.A."/>
            <person name="Mustiga G.M."/>
            <person name="Amores F."/>
            <person name="Phillips W."/>
            <person name="Marelli J.P."/>
            <person name="May G.D."/>
            <person name="Shapiro H."/>
            <person name="Ma J."/>
            <person name="Bustamante C.D."/>
            <person name="Schnell R.J."/>
            <person name="Main D."/>
            <person name="Gilbert D."/>
            <person name="Parida L."/>
            <person name="Kuhn D.N."/>
        </authorList>
    </citation>
    <scope>NUCLEOTIDE SEQUENCE [LARGE SCALE GENOMIC DNA]</scope>
    <source>
        <strain evidence="3">cv. Matina 1-6</strain>
    </source>
</reference>
<dbReference type="EMBL" id="CM001887">
    <property type="protein sequence ID" value="EOY34381.1"/>
    <property type="molecule type" value="Genomic_DNA"/>
</dbReference>
<dbReference type="HOGENOM" id="CLU_2296822_0_0_1"/>
<feature type="region of interest" description="Disordered" evidence="1">
    <location>
        <begin position="1"/>
        <end position="20"/>
    </location>
</feature>
<dbReference type="AlphaFoldDB" id="A0A061GY36"/>
<evidence type="ECO:0000313" key="2">
    <source>
        <dbReference type="EMBL" id="EOY34381.1"/>
    </source>
</evidence>
<evidence type="ECO:0000313" key="3">
    <source>
        <dbReference type="Proteomes" id="UP000026915"/>
    </source>
</evidence>
<sequence length="101" mass="11792">MFYKIRHRKSHPPVGHQSESHNQQHYQVVPSIYWQGKPSTDWACLLAWTKQLFHSATSCGARVHVVCPCFYCIYSTKYSASLIFEKYNICLLSQSLEPFSY</sequence>
<keyword evidence="3" id="KW-1185">Reference proteome</keyword>
<feature type="compositionally biased region" description="Basic residues" evidence="1">
    <location>
        <begin position="1"/>
        <end position="11"/>
    </location>
</feature>
<dbReference type="Gramene" id="EOY34381">
    <property type="protein sequence ID" value="EOY34381"/>
    <property type="gene ID" value="TCM_042069"/>
</dbReference>
<protein>
    <submittedName>
        <fullName evidence="2">Uncharacterized protein</fullName>
    </submittedName>
</protein>
<accession>A0A061GY36</accession>
<evidence type="ECO:0000256" key="1">
    <source>
        <dbReference type="SAM" id="MobiDB-lite"/>
    </source>
</evidence>
<gene>
    <name evidence="2" type="ORF">TCM_042069</name>
</gene>